<dbReference type="InterPro" id="IPR007121">
    <property type="entry name" value="RNA_pol_bsu_CS"/>
</dbReference>
<dbReference type="Proteomes" id="UP001151582">
    <property type="component" value="Unassembled WGS sequence"/>
</dbReference>
<feature type="region of interest" description="Disordered" evidence="15">
    <location>
        <begin position="80"/>
        <end position="109"/>
    </location>
</feature>
<dbReference type="GO" id="GO:0006362">
    <property type="term" value="P:transcription elongation by RNA polymerase I"/>
    <property type="evidence" value="ECO:0007669"/>
    <property type="project" value="UniProtKB-ARBA"/>
</dbReference>
<dbReference type="FunFam" id="3.90.1800.10:FF:000004">
    <property type="entry name" value="DNA-directed RNA polymerase subunit beta"/>
    <property type="match status" value="1"/>
</dbReference>
<keyword evidence="8" id="KW-0862">Zinc</keyword>
<feature type="domain" description="DNA-directed RNA polymerase I subunit RPA2" evidence="21">
    <location>
        <begin position="620"/>
        <end position="677"/>
    </location>
</feature>
<evidence type="ECO:0000259" key="20">
    <source>
        <dbReference type="Pfam" id="PF04565"/>
    </source>
</evidence>
<comment type="subcellular location">
    <subcellularLocation>
        <location evidence="1">Nucleus</location>
        <location evidence="1">Nucleolus</location>
    </subcellularLocation>
</comment>
<dbReference type="InterPro" id="IPR037033">
    <property type="entry name" value="DNA-dir_RNAP_su2_hyb_sf"/>
</dbReference>
<evidence type="ECO:0000256" key="14">
    <source>
        <dbReference type="RuleBase" id="RU363031"/>
    </source>
</evidence>
<dbReference type="GO" id="GO:0008270">
    <property type="term" value="F:zinc ion binding"/>
    <property type="evidence" value="ECO:0007669"/>
    <property type="project" value="UniProtKB-KW"/>
</dbReference>
<dbReference type="Gene3D" id="2.40.270.10">
    <property type="entry name" value="DNA-directed RNA polymerase, subunit 2, domain 6"/>
    <property type="match status" value="1"/>
</dbReference>
<feature type="domain" description="RNA polymerase Rpb2" evidence="17">
    <location>
        <begin position="1098"/>
        <end position="1203"/>
    </location>
</feature>
<keyword evidence="10" id="KW-0539">Nucleus</keyword>
<dbReference type="GO" id="GO:0005730">
    <property type="term" value="C:nucleolus"/>
    <property type="evidence" value="ECO:0007669"/>
    <property type="project" value="UniProtKB-SubCell"/>
</dbReference>
<dbReference type="Pfam" id="PF04563">
    <property type="entry name" value="RNA_pol_Rpb2_1"/>
    <property type="match status" value="1"/>
</dbReference>
<evidence type="ECO:0000256" key="2">
    <source>
        <dbReference type="ARBA" id="ARBA00006835"/>
    </source>
</evidence>
<dbReference type="Pfam" id="PF04565">
    <property type="entry name" value="RNA_pol_Rpb2_3"/>
    <property type="match status" value="1"/>
</dbReference>
<feature type="non-terminal residue" evidence="22">
    <location>
        <position position="1"/>
    </location>
</feature>
<comment type="function">
    <text evidence="11">DNA-dependent RNA polymerase catalyzes the transcription of DNA into RNA using the four ribonucleoside triphosphates as substrates. Second largest core component of RNA polymerase I which synthesizes ribosomal RNA precursors. Proposed to contribute to the polymerase catalytic activity and forms the polymerase active center together with the largest subunit. Pol I is composed of mobile elements and RPA2 is part of the core element with the central large cleft and probably a clamp element that moves to open and close the cleft.</text>
</comment>
<evidence type="ECO:0000256" key="6">
    <source>
        <dbReference type="ARBA" id="ARBA00022723"/>
    </source>
</evidence>
<dbReference type="Gene3D" id="2.40.50.150">
    <property type="match status" value="1"/>
</dbReference>
<dbReference type="FunFam" id="3.90.1110.10:FF:000007">
    <property type="entry name" value="DNA-directed RNA polymerase subunit beta"/>
    <property type="match status" value="1"/>
</dbReference>
<dbReference type="PANTHER" id="PTHR20856">
    <property type="entry name" value="DNA-DIRECTED RNA POLYMERASE I SUBUNIT 2"/>
    <property type="match status" value="1"/>
</dbReference>
<dbReference type="InterPro" id="IPR007645">
    <property type="entry name" value="RNA_pol_Rpb2_3"/>
</dbReference>
<dbReference type="InterPro" id="IPR009674">
    <property type="entry name" value="Rpa2_dom_4"/>
</dbReference>
<keyword evidence="6" id="KW-0479">Metal-binding</keyword>
<dbReference type="Gene3D" id="3.90.1100.10">
    <property type="match status" value="2"/>
</dbReference>
<feature type="domain" description="RNA polymerase beta subunit protrusion" evidence="19">
    <location>
        <begin position="41"/>
        <end position="467"/>
    </location>
</feature>
<keyword evidence="3 14" id="KW-0240">DNA-directed RNA polymerase</keyword>
<evidence type="ECO:0000256" key="5">
    <source>
        <dbReference type="ARBA" id="ARBA00022695"/>
    </source>
</evidence>
<evidence type="ECO:0000259" key="18">
    <source>
        <dbReference type="Pfam" id="PF04561"/>
    </source>
</evidence>
<dbReference type="FunFam" id="3.90.1070.20:FF:000003">
    <property type="entry name" value="DNA-directed RNA polymerase subunit beta"/>
    <property type="match status" value="1"/>
</dbReference>
<comment type="catalytic activity">
    <reaction evidence="12">
        <text>RNA(n) + a ribonucleoside 5'-triphosphate = RNA(n+1) + diphosphate</text>
        <dbReference type="Rhea" id="RHEA:21248"/>
        <dbReference type="Rhea" id="RHEA-COMP:14527"/>
        <dbReference type="Rhea" id="RHEA-COMP:17342"/>
        <dbReference type="ChEBI" id="CHEBI:33019"/>
        <dbReference type="ChEBI" id="CHEBI:61557"/>
        <dbReference type="ChEBI" id="CHEBI:140395"/>
        <dbReference type="EC" id="2.7.7.6"/>
    </reaction>
    <physiologicalReaction direction="left-to-right" evidence="12">
        <dbReference type="Rhea" id="RHEA:21249"/>
    </physiologicalReaction>
</comment>
<keyword evidence="5 14" id="KW-0548">Nucleotidyltransferase</keyword>
<feature type="region of interest" description="Disordered" evidence="15">
    <location>
        <begin position="1"/>
        <end position="33"/>
    </location>
</feature>
<dbReference type="InterPro" id="IPR014724">
    <property type="entry name" value="RNA_pol_RPB2_OB-fold"/>
</dbReference>
<dbReference type="InterPro" id="IPR007644">
    <property type="entry name" value="RNA_pol_bsu_protrusion"/>
</dbReference>
<dbReference type="Gene3D" id="3.90.1110.10">
    <property type="entry name" value="RNA polymerase Rpb2, domain 2"/>
    <property type="match status" value="1"/>
</dbReference>
<evidence type="ECO:0000259" key="16">
    <source>
        <dbReference type="Pfam" id="PF00562"/>
    </source>
</evidence>
<evidence type="ECO:0000256" key="13">
    <source>
        <dbReference type="RuleBase" id="RU000434"/>
    </source>
</evidence>
<keyword evidence="7" id="KW-0863">Zinc-finger</keyword>
<dbReference type="InterPro" id="IPR007120">
    <property type="entry name" value="DNA-dir_RNAP_su2_dom"/>
</dbReference>
<dbReference type="Pfam" id="PF04560">
    <property type="entry name" value="RNA_pol_Rpb2_7"/>
    <property type="match status" value="1"/>
</dbReference>
<name>A0A9W8EBZ2_9FUNG</name>
<dbReference type="InterPro" id="IPR015712">
    <property type="entry name" value="DNA-dir_RNA_pol_su2"/>
</dbReference>
<evidence type="ECO:0000256" key="10">
    <source>
        <dbReference type="ARBA" id="ARBA00023242"/>
    </source>
</evidence>
<evidence type="ECO:0000259" key="17">
    <source>
        <dbReference type="Pfam" id="PF04560"/>
    </source>
</evidence>
<dbReference type="PROSITE" id="PS01166">
    <property type="entry name" value="RNA_POL_BETA"/>
    <property type="match status" value="1"/>
</dbReference>
<dbReference type="AlphaFoldDB" id="A0A9W8EBZ2"/>
<evidence type="ECO:0000256" key="11">
    <source>
        <dbReference type="ARBA" id="ARBA00025539"/>
    </source>
</evidence>
<dbReference type="Gene3D" id="3.90.1800.10">
    <property type="entry name" value="RNA polymerase alpha subunit dimerisation domain"/>
    <property type="match status" value="1"/>
</dbReference>
<protein>
    <recommendedName>
        <fullName evidence="14">DNA-directed RNA polymerase subunit beta</fullName>
        <ecNumber evidence="14">2.7.7.6</ecNumber>
    </recommendedName>
</protein>
<dbReference type="Pfam" id="PF06883">
    <property type="entry name" value="RNA_pol_Rpa2_4"/>
    <property type="match status" value="1"/>
</dbReference>
<comment type="similarity">
    <text evidence="2 13">Belongs to the RNA polymerase beta chain family.</text>
</comment>
<evidence type="ECO:0000313" key="22">
    <source>
        <dbReference type="EMBL" id="KAJ1976009.1"/>
    </source>
</evidence>
<evidence type="ECO:0000313" key="23">
    <source>
        <dbReference type="Proteomes" id="UP001151582"/>
    </source>
</evidence>
<keyword evidence="23" id="KW-1185">Reference proteome</keyword>
<dbReference type="EC" id="2.7.7.6" evidence="14"/>
<keyword evidence="4 14" id="KW-0808">Transferase</keyword>
<dbReference type="GO" id="GO:0000428">
    <property type="term" value="C:DNA-directed RNA polymerase complex"/>
    <property type="evidence" value="ECO:0007669"/>
    <property type="project" value="UniProtKB-KW"/>
</dbReference>
<evidence type="ECO:0000259" key="21">
    <source>
        <dbReference type="Pfam" id="PF06883"/>
    </source>
</evidence>
<dbReference type="EMBL" id="JANBQB010000471">
    <property type="protein sequence ID" value="KAJ1976009.1"/>
    <property type="molecule type" value="Genomic_DNA"/>
</dbReference>
<feature type="domain" description="DNA-directed RNA polymerase subunit 2 hybrid-binding" evidence="16">
    <location>
        <begin position="728"/>
        <end position="1095"/>
    </location>
</feature>
<dbReference type="GO" id="GO:0003677">
    <property type="term" value="F:DNA binding"/>
    <property type="evidence" value="ECO:0007669"/>
    <property type="project" value="InterPro"/>
</dbReference>
<evidence type="ECO:0000256" key="3">
    <source>
        <dbReference type="ARBA" id="ARBA00022478"/>
    </source>
</evidence>
<dbReference type="CDD" id="cd00653">
    <property type="entry name" value="RNA_pol_B_RPB2"/>
    <property type="match status" value="1"/>
</dbReference>
<evidence type="ECO:0000256" key="4">
    <source>
        <dbReference type="ARBA" id="ARBA00022679"/>
    </source>
</evidence>
<organism evidence="22 23">
    <name type="scientific">Dimargaris verticillata</name>
    <dbReference type="NCBI Taxonomy" id="2761393"/>
    <lineage>
        <taxon>Eukaryota</taxon>
        <taxon>Fungi</taxon>
        <taxon>Fungi incertae sedis</taxon>
        <taxon>Zoopagomycota</taxon>
        <taxon>Kickxellomycotina</taxon>
        <taxon>Dimargaritomycetes</taxon>
        <taxon>Dimargaritales</taxon>
        <taxon>Dimargaritaceae</taxon>
        <taxon>Dimargaris</taxon>
    </lineage>
</organism>
<comment type="caution">
    <text evidence="22">The sequence shown here is derived from an EMBL/GenBank/DDBJ whole genome shotgun (WGS) entry which is preliminary data.</text>
</comment>
<dbReference type="OrthoDB" id="10248617at2759"/>
<sequence length="1209" mass="135448">SSSCPTAMGRTKDHTTFRTLDREQRFRDPGTKSHYPELLNLTAPHVESFNAIFEGHGKTPSLLALAVADIPAVMVRSKLPPTDQDVKDHTKRAASSTKQELSNDMVYDSDDPSDKKAILASLRGDALKVWIEEVNVAKPAVHVTEANVAKHFTYPSECRERSTTYGGRAVAKVCWSINDGDVSHEYRPIGTFPVMLRSNRCNLYGLSPQALVSHKEESEEMGGYFIVNGKEKLVRLLIEPRRNHVFAISRPTFANRGPAFTPYGVSIRCVRPDQTSSTVTLHYVEDGQLSLRFYWRKQEYLVPVMFFLKALIDVSDKEIFLAIMQGDFDNTYLSDRVELLLRNFRRHNMHTREQCLSYLGEKFRVVLDLPNEMTNAEIGTELIRRNILVHLTSRHDKFNMLIFMVQKLYALVAGQCAPDNMDAPNNQELLLPGHLYLAILKERLGNCLDAVRYQVAADLRRGRKVNFSDQKYVARMLARSITDIGDRLNHFLSTGNLVSRTGLDQLQSSGYVIMAERINFLRYLAHFRCVHRGAFFQTMKTTSVRKLLPEAWGFLCPVHTPDGEPCGLLNHLSHTCKVTTTPVDTRKLPSLLASLGVSQAIQHHISNPTNVTVQLDGRIVGYCSPSLAADVARKLRYWKVTRTHGVPPELEIGYVPVSHAGQYPGLYLFTTAARMMRPVRYLPAQGEMELVGSFEQVYLEIACLDEDMVTNVTTHQEYAPTHILSVLANMTPFSDFNQSPRNMYQCQMGKQSMGTPTQALACRVDNKMYRLQSGQAPIAQAKLHQTYGFDEYPNGVNACVAVISYTGYDMEDAMILNKSAHERGFGYGTVYKALTVDLSGDKLRRSHNLVSDTHQYFGLGNKATDAQLRETLDVDGLPYIGARLNKGDPLYAFVDESTGRTVIKRYKDSEEIIIDTVRVLGCSATKTDIQAVSITFRVPRAPVIGDKFSSRHGQKGVCSQKWPAVDMPFSESGVQPDVIINPHAFPSRMTIGMFVESIAAKAGALHGHTQDSTPFQFSEDYTAADYFGHQLLQAGYNYHGNEAMYSGITGQEFEADIYFGVVYYQRLRHMVNDKFQVRSTGPINPLTRQPVKGRKNAGGIRFGEMERDSLIAHGAAFLLQDRLLNCSDYCQTHICRTCGSLTSPLTVPQKYTSRHVQQNNAAQRLTVECKNCSSPEGITTVAVPFVLRYLASELASMNIRIAFDVSATV</sequence>
<dbReference type="InterPro" id="IPR007641">
    <property type="entry name" value="RNA_pol_Rpb2_7"/>
</dbReference>
<dbReference type="GO" id="GO:0032549">
    <property type="term" value="F:ribonucleoside binding"/>
    <property type="evidence" value="ECO:0007669"/>
    <property type="project" value="InterPro"/>
</dbReference>
<dbReference type="GO" id="GO:0003899">
    <property type="term" value="F:DNA-directed RNA polymerase activity"/>
    <property type="evidence" value="ECO:0007669"/>
    <property type="project" value="UniProtKB-EC"/>
</dbReference>
<feature type="domain" description="RNA polymerase Rpb2" evidence="20">
    <location>
        <begin position="514"/>
        <end position="578"/>
    </location>
</feature>
<evidence type="ECO:0000256" key="15">
    <source>
        <dbReference type="SAM" id="MobiDB-lite"/>
    </source>
</evidence>
<dbReference type="FunFam" id="2.40.270.10:FF:000011">
    <property type="entry name" value="DNA-directed RNA polymerase subunit beta"/>
    <property type="match status" value="1"/>
</dbReference>
<proteinExistence type="inferred from homology"/>
<evidence type="ECO:0000259" key="19">
    <source>
        <dbReference type="Pfam" id="PF04563"/>
    </source>
</evidence>
<dbReference type="InterPro" id="IPR037034">
    <property type="entry name" value="RNA_pol_Rpb2_2_sf"/>
</dbReference>
<dbReference type="InterPro" id="IPR007642">
    <property type="entry name" value="RNA_pol_Rpb2_2"/>
</dbReference>
<dbReference type="Pfam" id="PF00562">
    <property type="entry name" value="RNA_pol_Rpb2_6"/>
    <property type="match status" value="1"/>
</dbReference>
<dbReference type="SUPFAM" id="SSF64484">
    <property type="entry name" value="beta and beta-prime subunits of DNA dependent RNA-polymerase"/>
    <property type="match status" value="1"/>
</dbReference>
<dbReference type="FunFam" id="2.40.50.150:FF:000004">
    <property type="entry name" value="DNA-directed RNA polymerase subunit beta"/>
    <property type="match status" value="1"/>
</dbReference>
<evidence type="ECO:0000256" key="1">
    <source>
        <dbReference type="ARBA" id="ARBA00004604"/>
    </source>
</evidence>
<feature type="compositionally biased region" description="Basic and acidic residues" evidence="15">
    <location>
        <begin position="10"/>
        <end position="33"/>
    </location>
</feature>
<accession>A0A9W8EBZ2</accession>
<evidence type="ECO:0000256" key="9">
    <source>
        <dbReference type="ARBA" id="ARBA00023163"/>
    </source>
</evidence>
<dbReference type="FunFam" id="3.90.1100.10:FF:000016">
    <property type="entry name" value="DNA-directed RNA polymerase subunit beta"/>
    <property type="match status" value="1"/>
</dbReference>
<dbReference type="Pfam" id="PF04561">
    <property type="entry name" value="RNA_pol_Rpb2_2"/>
    <property type="match status" value="1"/>
</dbReference>
<reference evidence="22" key="1">
    <citation type="submission" date="2022-07" db="EMBL/GenBank/DDBJ databases">
        <title>Phylogenomic reconstructions and comparative analyses of Kickxellomycotina fungi.</title>
        <authorList>
            <person name="Reynolds N.K."/>
            <person name="Stajich J.E."/>
            <person name="Barry K."/>
            <person name="Grigoriev I.V."/>
            <person name="Crous P."/>
            <person name="Smith M.E."/>
        </authorList>
    </citation>
    <scope>NUCLEOTIDE SEQUENCE</scope>
    <source>
        <strain evidence="22">RSA 567</strain>
    </source>
</reference>
<feature type="domain" description="RNA polymerase Rpb2" evidence="18">
    <location>
        <begin position="241"/>
        <end position="429"/>
    </location>
</feature>
<evidence type="ECO:0000256" key="7">
    <source>
        <dbReference type="ARBA" id="ARBA00022771"/>
    </source>
</evidence>
<evidence type="ECO:0000256" key="8">
    <source>
        <dbReference type="ARBA" id="ARBA00022833"/>
    </source>
</evidence>
<keyword evidence="9 14" id="KW-0804">Transcription</keyword>
<feature type="compositionally biased region" description="Polar residues" evidence="15">
    <location>
        <begin position="93"/>
        <end position="102"/>
    </location>
</feature>
<evidence type="ECO:0000256" key="12">
    <source>
        <dbReference type="ARBA" id="ARBA00047768"/>
    </source>
</evidence>
<gene>
    <name evidence="22" type="ORF">H4R34_004134</name>
</gene>